<accession>A0AA88HBI4</accession>
<dbReference type="InterPro" id="IPR000717">
    <property type="entry name" value="PCI_dom"/>
</dbReference>
<feature type="region of interest" description="Disordered" evidence="5">
    <location>
        <begin position="1"/>
        <end position="27"/>
    </location>
</feature>
<dbReference type="PANTHER" id="PTHR13937">
    <property type="entry name" value="EUKARYOTIC TRANSLATION INITATION FACTOR 3, SUBUNIT 8 EIF3S8 -RELATED"/>
    <property type="match status" value="1"/>
</dbReference>
<keyword evidence="3 4" id="KW-0648">Protein biosynthesis</keyword>
<dbReference type="EMBL" id="JAVRJZ010000018">
    <property type="protein sequence ID" value="KAK2708970.1"/>
    <property type="molecule type" value="Genomic_DNA"/>
</dbReference>
<dbReference type="GO" id="GO:0033290">
    <property type="term" value="C:eukaryotic 48S preinitiation complex"/>
    <property type="evidence" value="ECO:0007669"/>
    <property type="project" value="UniProtKB-UniRule"/>
</dbReference>
<evidence type="ECO:0000256" key="4">
    <source>
        <dbReference type="HAMAP-Rule" id="MF_03002"/>
    </source>
</evidence>
<dbReference type="Pfam" id="PF01399">
    <property type="entry name" value="PCI"/>
    <property type="match status" value="1"/>
</dbReference>
<dbReference type="AlphaFoldDB" id="A0AA88HBI4"/>
<dbReference type="InterPro" id="IPR036390">
    <property type="entry name" value="WH_DNA-bd_sf"/>
</dbReference>
<dbReference type="SMART" id="SM00088">
    <property type="entry name" value="PINT"/>
    <property type="match status" value="1"/>
</dbReference>
<evidence type="ECO:0000256" key="2">
    <source>
        <dbReference type="ARBA" id="ARBA00022540"/>
    </source>
</evidence>
<evidence type="ECO:0000256" key="3">
    <source>
        <dbReference type="ARBA" id="ARBA00022917"/>
    </source>
</evidence>
<dbReference type="Pfam" id="PF05470">
    <property type="entry name" value="eIF-3c_N"/>
    <property type="match status" value="1"/>
</dbReference>
<dbReference type="GO" id="GO:0005852">
    <property type="term" value="C:eukaryotic translation initiation factor 3 complex"/>
    <property type="evidence" value="ECO:0007669"/>
    <property type="project" value="UniProtKB-UniRule"/>
</dbReference>
<comment type="caution">
    <text evidence="7">The sequence shown here is derived from an EMBL/GenBank/DDBJ whole genome shotgun (WGS) entry which is preliminary data.</text>
</comment>
<comment type="subcellular location">
    <subcellularLocation>
        <location evidence="4">Cytoplasm</location>
    </subcellularLocation>
</comment>
<dbReference type="GO" id="GO:0031369">
    <property type="term" value="F:translation initiation factor binding"/>
    <property type="evidence" value="ECO:0007669"/>
    <property type="project" value="InterPro"/>
</dbReference>
<feature type="region of interest" description="Disordered" evidence="5">
    <location>
        <begin position="842"/>
        <end position="885"/>
    </location>
</feature>
<comment type="similarity">
    <text evidence="4">Belongs to the eIF-3 subunit C family.</text>
</comment>
<feature type="compositionally biased region" description="Acidic residues" evidence="5">
    <location>
        <begin position="179"/>
        <end position="188"/>
    </location>
</feature>
<dbReference type="SUPFAM" id="SSF46785">
    <property type="entry name" value="Winged helix' DNA-binding domain"/>
    <property type="match status" value="1"/>
</dbReference>
<dbReference type="GO" id="GO:0016282">
    <property type="term" value="C:eukaryotic 43S preinitiation complex"/>
    <property type="evidence" value="ECO:0007669"/>
    <property type="project" value="UniProtKB-UniRule"/>
</dbReference>
<dbReference type="GO" id="GO:0001732">
    <property type="term" value="P:formation of cytoplasmic translation initiation complex"/>
    <property type="evidence" value="ECO:0007669"/>
    <property type="project" value="UniProtKB-UniRule"/>
</dbReference>
<feature type="compositionally biased region" description="Acidic residues" evidence="5">
    <location>
        <begin position="11"/>
        <end position="21"/>
    </location>
</feature>
<feature type="compositionally biased region" description="Acidic residues" evidence="5">
    <location>
        <begin position="218"/>
        <end position="230"/>
    </location>
</feature>
<feature type="compositionally biased region" description="Basic and acidic residues" evidence="5">
    <location>
        <begin position="244"/>
        <end position="274"/>
    </location>
</feature>
<gene>
    <name evidence="7" type="ORF">QYM36_014560</name>
</gene>
<feature type="region of interest" description="Disordered" evidence="5">
    <location>
        <begin position="161"/>
        <end position="230"/>
    </location>
</feature>
<dbReference type="Proteomes" id="UP001187531">
    <property type="component" value="Unassembled WGS sequence"/>
</dbReference>
<comment type="function">
    <text evidence="4">Component of the eukaryotic translation initiation factor 3 (eIF-3) complex, which is involved in protein synthesis of a specialized repertoire of mRNAs and, together with other initiation factors, stimulates binding of mRNA and methionyl-tRNAi to the 40S ribosome. The eIF-3 complex specifically targets and initiates translation of a subset of mRNAs involved in cell proliferation.</text>
</comment>
<feature type="region of interest" description="Disordered" evidence="5">
    <location>
        <begin position="244"/>
        <end position="285"/>
    </location>
</feature>
<keyword evidence="1 4" id="KW-0963">Cytoplasm</keyword>
<dbReference type="HAMAP" id="MF_03002">
    <property type="entry name" value="eIF3c"/>
    <property type="match status" value="1"/>
</dbReference>
<keyword evidence="2 4" id="KW-0396">Initiation factor</keyword>
<evidence type="ECO:0000256" key="1">
    <source>
        <dbReference type="ARBA" id="ARBA00022490"/>
    </source>
</evidence>
<evidence type="ECO:0000313" key="7">
    <source>
        <dbReference type="EMBL" id="KAK2708970.1"/>
    </source>
</evidence>
<dbReference type="InterPro" id="IPR008905">
    <property type="entry name" value="EIF3C_N_dom"/>
</dbReference>
<feature type="compositionally biased region" description="Basic and acidic residues" evidence="5">
    <location>
        <begin position="853"/>
        <end position="865"/>
    </location>
</feature>
<evidence type="ECO:0000313" key="8">
    <source>
        <dbReference type="Proteomes" id="UP001187531"/>
    </source>
</evidence>
<dbReference type="GO" id="GO:0003723">
    <property type="term" value="F:RNA binding"/>
    <property type="evidence" value="ECO:0007669"/>
    <property type="project" value="InterPro"/>
</dbReference>
<dbReference type="InterPro" id="IPR027516">
    <property type="entry name" value="EIF3C"/>
</dbReference>
<keyword evidence="8" id="KW-1185">Reference proteome</keyword>
<dbReference type="PROSITE" id="PS50250">
    <property type="entry name" value="PCI"/>
    <property type="match status" value="1"/>
</dbReference>
<evidence type="ECO:0000259" key="6">
    <source>
        <dbReference type="PROSITE" id="PS50250"/>
    </source>
</evidence>
<feature type="domain" description="PCI" evidence="6">
    <location>
        <begin position="639"/>
        <end position="814"/>
    </location>
</feature>
<organism evidence="7 8">
    <name type="scientific">Artemia franciscana</name>
    <name type="common">Brine shrimp</name>
    <name type="synonym">Artemia sanfranciscana</name>
    <dbReference type="NCBI Taxonomy" id="6661"/>
    <lineage>
        <taxon>Eukaryota</taxon>
        <taxon>Metazoa</taxon>
        <taxon>Ecdysozoa</taxon>
        <taxon>Arthropoda</taxon>
        <taxon>Crustacea</taxon>
        <taxon>Branchiopoda</taxon>
        <taxon>Anostraca</taxon>
        <taxon>Artemiidae</taxon>
        <taxon>Artemia</taxon>
    </lineage>
</organism>
<name>A0AA88HBI4_ARTSF</name>
<evidence type="ECO:0000256" key="5">
    <source>
        <dbReference type="SAM" id="MobiDB-lite"/>
    </source>
</evidence>
<protein>
    <recommendedName>
        <fullName evidence="4">Eukaryotic translation initiation factor 3 subunit C</fullName>
        <shortName evidence="4">eIF3c</shortName>
    </recommendedName>
    <alternativeName>
        <fullName evidence="4">Eukaryotic translation initiation factor 3 subunit 8</fullName>
    </alternativeName>
</protein>
<comment type="subunit">
    <text evidence="4">Component of the eukaryotic translation initiation factor 3 (eIF-3) complex.</text>
</comment>
<dbReference type="PANTHER" id="PTHR13937:SF0">
    <property type="entry name" value="EUKARYOTIC TRANSLATION INITIATION FACTOR 3 SUBUNIT C-RELATED"/>
    <property type="match status" value="1"/>
</dbReference>
<dbReference type="GO" id="GO:0003743">
    <property type="term" value="F:translation initiation factor activity"/>
    <property type="evidence" value="ECO:0007669"/>
    <property type="project" value="UniProtKB-UniRule"/>
</dbReference>
<proteinExistence type="inferred from homology"/>
<reference evidence="7" key="1">
    <citation type="submission" date="2023-07" db="EMBL/GenBank/DDBJ databases">
        <title>Chromosome-level genome assembly of Artemia franciscana.</title>
        <authorList>
            <person name="Jo E."/>
        </authorList>
    </citation>
    <scope>NUCLEOTIDE SEQUENCE</scope>
    <source>
        <tissue evidence="7">Whole body</tissue>
    </source>
</reference>
<sequence length="885" mass="103040">MSRFFAASSESESDTEVSEDEIPLKAQPVPTYVVSDEEEDEKRVVKSAKEKRYEEMQETIRQMRNHKKIKDVTNVLKSFEELMPAYNKALPVIQKEDNGVTPRFFLRALAELEDFVNELWELGNEYRKNSMSKNNAKSLATLRQKLKKALKEFEVDLQKFRDTADLEDEEPEQTKAETESESEDEEIEVAAVKEPKAKVKPAKLEDEDSESDYWPSESDSEDSISSEEDETKYINIREKFLKKNTQEEEERKKREKKEKKDKEKEKKRLKQQEEAHEELEGQGDWEVVRGGVPMPIKPKMFDKNAEITVESVLKKLNEIVSARGKKGTNKAEMVDMLQELLEIAEANNLGPGVSVKVRLSLVAAIFDYSTKVSDAMKVEHWDKLLVTVDQLIKMLDKHDDITLNEQITEENEQFGSSPYKIRGCILTVVERLDAEFIKILKDLDCHSNEYVIRLSDENRVIKLIDEVTSYVEKQHEKSADICRAYILKMDHIYYKIDMKALDETTKEPTSLNTMDRLCKFICGKDNTDRLRQRAVLYQIYHLSLHNRWFAARNLMLMSHLQETIQHSDPPTQILYNRTMVQLGMCAFRYGSIKDAHNALLDIQSGGRAKELLAQGLLMTRQMDRTQEQEKLEKQRQVPFHMQINLELLECVYLVSAMLIEIPYMAAHESDARRRMISKSFHHQLKMSERQAVIGPPESMREHVVAAAKAMRNGNWEACRNYLINDKMNTKVWSLFKQGDVRPTLVRKIQEETMRTYLFTFSKVYDSFSVQRLSQMFQLELRDVHSIVSKMIIREELMASLDEPTQSVVMHRTEPSRLQSYSLQLADRLLSLVENNERIPEIKQGGRIPMQQGYRDRPYQRREDGKGGAWPGRGDRERTRRGVYAE</sequence>